<evidence type="ECO:0000256" key="1">
    <source>
        <dbReference type="ARBA" id="ARBA00004906"/>
    </source>
</evidence>
<dbReference type="PROSITE" id="PS50294">
    <property type="entry name" value="WD_REPEATS_REGION"/>
    <property type="match status" value="2"/>
</dbReference>
<evidence type="ECO:0000256" key="8">
    <source>
        <dbReference type="PROSITE-ProRule" id="PRU00221"/>
    </source>
</evidence>
<dbReference type="EMBL" id="GG662802">
    <property type="protein sequence ID" value="EAR90087.1"/>
    <property type="molecule type" value="Genomic_DNA"/>
</dbReference>
<organism evidence="11 12">
    <name type="scientific">Tetrahymena thermophila (strain SB210)</name>
    <dbReference type="NCBI Taxonomy" id="312017"/>
    <lineage>
        <taxon>Eukaryota</taxon>
        <taxon>Sar</taxon>
        <taxon>Alveolata</taxon>
        <taxon>Ciliophora</taxon>
        <taxon>Intramacronucleata</taxon>
        <taxon>Oligohymenophorea</taxon>
        <taxon>Hymenostomatida</taxon>
        <taxon>Tetrahymenina</taxon>
        <taxon>Tetrahymenidae</taxon>
        <taxon>Tetrahymena</taxon>
    </lineage>
</organism>
<dbReference type="InParanoid" id="Q22XT4"/>
<sequence>MDYLEFGGQEWSQPMQADMLCSNNTKQSQLLQGNLQVMKNGCEINDNQSWTTDTSIPSQDIDYPSISYQNNKLSPIHSPQYSQNSTHLFKANSLENSVENSYFKDSISSPSFQPSYLSMSQSYHQSAGQQKQIPSSSFRKQQPQSQDQSIQLANPFSRKLQSSSLAHQIEGIESKQAKKTDYITDRYIPSRKQSKLNTYQAYECNENYNYYENQFTTDSPRGSSTNSVFVKNAVDKEEINQISISQLYKNYVLGIKDKRMLNLSLSSAHAFCPYKNQNVLRFTKPNILKNSMQIGIEANQQKSILQSSSAYPNQLFLNLEEEQCCSHLRFSRKISKVPFKVLDAPALQDDFYLNLIDWSSQNILAVGLSSCVYLWSACSSRVTKLCDFGRTNEVTSVNWSPRSSLISIGTNTGEVEIWDSVKLEKVRVMKGHSQRVGTLAWNTNILTSGSRDKTILQRDLRTKNLYEQKLIGHKQEVCGLKWSFDEQQLASGGNDNKLFVWNMHSNKPITKFGNHNAAVKALAWSPHQHGLLVSGGGTQDRTIRFWNTLTSRQLECIETGSQVCNLIFSKNVNELVSTHGYSQNQIIIWSYPEMEKLITLTGHSCRVLYLAMSPDGQTIVTGAGDETLRFWNVFPSNKEKQIDDSTSTLLSKNHALR</sequence>
<dbReference type="GO" id="GO:1905786">
    <property type="term" value="P:positive regulation of anaphase-promoting complex-dependent catabolic process"/>
    <property type="evidence" value="ECO:0007669"/>
    <property type="project" value="TreeGrafter"/>
</dbReference>
<dbReference type="InterPro" id="IPR033010">
    <property type="entry name" value="Cdc20/Fizzy"/>
</dbReference>
<keyword evidence="7" id="KW-0131">Cell cycle</keyword>
<dbReference type="GO" id="GO:0010997">
    <property type="term" value="F:anaphase-promoting complex binding"/>
    <property type="evidence" value="ECO:0007669"/>
    <property type="project" value="InterPro"/>
</dbReference>
<dbReference type="eggNOG" id="KOG0305">
    <property type="taxonomic scope" value="Eukaryota"/>
</dbReference>
<feature type="repeat" description="WD" evidence="8">
    <location>
        <begin position="387"/>
        <end position="428"/>
    </location>
</feature>
<dbReference type="InterPro" id="IPR001680">
    <property type="entry name" value="WD40_rpt"/>
</dbReference>
<feature type="region of interest" description="Disordered" evidence="9">
    <location>
        <begin position="118"/>
        <end position="149"/>
    </location>
</feature>
<dbReference type="FunFam" id="2.130.10.10:FF:000025">
    <property type="entry name" value="FIZZY-related 2 isoform 1"/>
    <property type="match status" value="1"/>
</dbReference>
<dbReference type="InterPro" id="IPR015943">
    <property type="entry name" value="WD40/YVTN_repeat-like_dom_sf"/>
</dbReference>
<evidence type="ECO:0000256" key="7">
    <source>
        <dbReference type="ARBA" id="ARBA00023306"/>
    </source>
</evidence>
<dbReference type="Gene3D" id="2.130.10.10">
    <property type="entry name" value="YVTN repeat-like/Quinoprotein amine dehydrogenase"/>
    <property type="match status" value="1"/>
</dbReference>
<dbReference type="InterPro" id="IPR036322">
    <property type="entry name" value="WD40_repeat_dom_sf"/>
</dbReference>
<dbReference type="GO" id="GO:0051301">
    <property type="term" value="P:cell division"/>
    <property type="evidence" value="ECO:0007669"/>
    <property type="project" value="UniProtKB-KW"/>
</dbReference>
<keyword evidence="6" id="KW-0498">Mitosis</keyword>
<dbReference type="OrthoDB" id="10263272at2759"/>
<dbReference type="SMART" id="SM00320">
    <property type="entry name" value="WD40"/>
    <property type="match status" value="7"/>
</dbReference>
<dbReference type="PANTHER" id="PTHR19918">
    <property type="entry name" value="CELL DIVISION CYCLE 20 CDC20 FIZZY -RELATED"/>
    <property type="match status" value="1"/>
</dbReference>
<dbReference type="InterPro" id="IPR056150">
    <property type="entry name" value="WD40_CDC20-Fz"/>
</dbReference>
<feature type="compositionally biased region" description="Polar residues" evidence="9">
    <location>
        <begin position="118"/>
        <end position="140"/>
    </location>
</feature>
<reference evidence="12" key="1">
    <citation type="journal article" date="2006" name="PLoS Biol.">
        <title>Macronuclear genome sequence of the ciliate Tetrahymena thermophila, a model eukaryote.</title>
        <authorList>
            <person name="Eisen J.A."/>
            <person name="Coyne R.S."/>
            <person name="Wu M."/>
            <person name="Wu D."/>
            <person name="Thiagarajan M."/>
            <person name="Wortman J.R."/>
            <person name="Badger J.H."/>
            <person name="Ren Q."/>
            <person name="Amedeo P."/>
            <person name="Jones K.M."/>
            <person name="Tallon L.J."/>
            <person name="Delcher A.L."/>
            <person name="Salzberg S.L."/>
            <person name="Silva J.C."/>
            <person name="Haas B.J."/>
            <person name="Majoros W.H."/>
            <person name="Farzad M."/>
            <person name="Carlton J.M."/>
            <person name="Smith R.K. Jr."/>
            <person name="Garg J."/>
            <person name="Pearlman R.E."/>
            <person name="Karrer K.M."/>
            <person name="Sun L."/>
            <person name="Manning G."/>
            <person name="Elde N.C."/>
            <person name="Turkewitz A.P."/>
            <person name="Asai D.J."/>
            <person name="Wilkes D.E."/>
            <person name="Wang Y."/>
            <person name="Cai H."/>
            <person name="Collins K."/>
            <person name="Stewart B.A."/>
            <person name="Lee S.R."/>
            <person name="Wilamowska K."/>
            <person name="Weinberg Z."/>
            <person name="Ruzzo W.L."/>
            <person name="Wloga D."/>
            <person name="Gaertig J."/>
            <person name="Frankel J."/>
            <person name="Tsao C.-C."/>
            <person name="Gorovsky M.A."/>
            <person name="Keeling P.J."/>
            <person name="Waller R.F."/>
            <person name="Patron N.J."/>
            <person name="Cherry J.M."/>
            <person name="Stover N.A."/>
            <person name="Krieger C.J."/>
            <person name="del Toro C."/>
            <person name="Ryder H.F."/>
            <person name="Williamson S.C."/>
            <person name="Barbeau R.A."/>
            <person name="Hamilton E.P."/>
            <person name="Orias E."/>
        </authorList>
    </citation>
    <scope>NUCLEOTIDE SEQUENCE [LARGE SCALE GENOMIC DNA]</scope>
    <source>
        <strain evidence="12">SB210</strain>
    </source>
</reference>
<evidence type="ECO:0000256" key="3">
    <source>
        <dbReference type="ARBA" id="ARBA00022574"/>
    </source>
</evidence>
<dbReference type="KEGG" id="tet:TTHERM_01005120"/>
<keyword evidence="12" id="KW-1185">Reference proteome</keyword>
<dbReference type="SUPFAM" id="SSF50978">
    <property type="entry name" value="WD40 repeat-like"/>
    <property type="match status" value="1"/>
</dbReference>
<dbReference type="FunCoup" id="Q22XT4">
    <property type="interactions" value="273"/>
</dbReference>
<proteinExistence type="inferred from homology"/>
<dbReference type="GeneID" id="7834281"/>
<dbReference type="InterPro" id="IPR019775">
    <property type="entry name" value="WD40_repeat_CS"/>
</dbReference>
<name>Q22XT4_TETTS</name>
<evidence type="ECO:0000256" key="2">
    <source>
        <dbReference type="ARBA" id="ARBA00006445"/>
    </source>
</evidence>
<protein>
    <submittedName>
        <fullName evidence="11">Anaphase-promoting complex protein</fullName>
    </submittedName>
</protein>
<evidence type="ECO:0000256" key="4">
    <source>
        <dbReference type="ARBA" id="ARBA00022618"/>
    </source>
</evidence>
<feature type="repeat" description="WD" evidence="8">
    <location>
        <begin position="470"/>
        <end position="511"/>
    </location>
</feature>
<dbReference type="GO" id="GO:0005680">
    <property type="term" value="C:anaphase-promoting complex"/>
    <property type="evidence" value="ECO:0007669"/>
    <property type="project" value="TreeGrafter"/>
</dbReference>
<keyword evidence="5" id="KW-0677">Repeat</keyword>
<feature type="repeat" description="WD" evidence="8">
    <location>
        <begin position="600"/>
        <end position="633"/>
    </location>
</feature>
<evidence type="ECO:0000313" key="12">
    <source>
        <dbReference type="Proteomes" id="UP000009168"/>
    </source>
</evidence>
<evidence type="ECO:0000256" key="5">
    <source>
        <dbReference type="ARBA" id="ARBA00022737"/>
    </source>
</evidence>
<comment type="similarity">
    <text evidence="2">Belongs to the WD repeat CDC20/Fizzy family.</text>
</comment>
<evidence type="ECO:0000313" key="11">
    <source>
        <dbReference type="EMBL" id="EAR90087.1"/>
    </source>
</evidence>
<dbReference type="HOGENOM" id="CLU_014831_4_2_1"/>
<dbReference type="CDD" id="cd00200">
    <property type="entry name" value="WD40"/>
    <property type="match status" value="1"/>
</dbReference>
<dbReference type="PANTHER" id="PTHR19918:SF1">
    <property type="entry name" value="FIZZY-RELATED PROTEIN HOMOLOG"/>
    <property type="match status" value="1"/>
</dbReference>
<dbReference type="PROSITE" id="PS00678">
    <property type="entry name" value="WD_REPEATS_1"/>
    <property type="match status" value="2"/>
</dbReference>
<dbReference type="Proteomes" id="UP000009168">
    <property type="component" value="Unassembled WGS sequence"/>
</dbReference>
<accession>Q22XT4</accession>
<dbReference type="AlphaFoldDB" id="Q22XT4"/>
<dbReference type="GO" id="GO:0031145">
    <property type="term" value="P:anaphase-promoting complex-dependent catabolic process"/>
    <property type="evidence" value="ECO:0007669"/>
    <property type="project" value="TreeGrafter"/>
</dbReference>
<dbReference type="PROSITE" id="PS50082">
    <property type="entry name" value="WD_REPEATS_2"/>
    <property type="match status" value="4"/>
</dbReference>
<keyword evidence="4" id="KW-0132">Cell division</keyword>
<feature type="domain" description="CDC20/Fizzy WD40" evidence="10">
    <location>
        <begin position="342"/>
        <end position="631"/>
    </location>
</feature>
<dbReference type="STRING" id="312017.Q22XT4"/>
<dbReference type="RefSeq" id="XP_001010332.1">
    <property type="nucleotide sequence ID" value="XM_001010332.1"/>
</dbReference>
<evidence type="ECO:0000256" key="6">
    <source>
        <dbReference type="ARBA" id="ARBA00022776"/>
    </source>
</evidence>
<gene>
    <name evidence="11" type="ORF">TTHERM_01005120</name>
</gene>
<dbReference type="Pfam" id="PF24807">
    <property type="entry name" value="WD40_CDC20-Fz"/>
    <property type="match status" value="1"/>
</dbReference>
<comment type="pathway">
    <text evidence="1">Protein modification; protein ubiquitination.</text>
</comment>
<keyword evidence="3 8" id="KW-0853">WD repeat</keyword>
<evidence type="ECO:0000256" key="9">
    <source>
        <dbReference type="SAM" id="MobiDB-lite"/>
    </source>
</evidence>
<evidence type="ECO:0000259" key="10">
    <source>
        <dbReference type="Pfam" id="PF24807"/>
    </source>
</evidence>
<dbReference type="GO" id="GO:1990757">
    <property type="term" value="F:ubiquitin ligase activator activity"/>
    <property type="evidence" value="ECO:0007669"/>
    <property type="project" value="TreeGrafter"/>
</dbReference>
<feature type="repeat" description="WD" evidence="8">
    <location>
        <begin position="512"/>
        <end position="556"/>
    </location>
</feature>